<gene>
    <name evidence="2" type="ORF">FNK824_LOCUS27887</name>
    <name evidence="1" type="ORF">SEV965_LOCUS2226</name>
</gene>
<sequence length="960" mass="112109">MTRPSFDSIPQSKMNKVKHIDFVTGLPLHSNIFEEKFDITKRDIQYQKSLPDNIEKIKLKTDGKLHRTACIILDVILSLQSVQCLFDSQQKLILTFDSIANAIFIYNKWIISDVQFVNGGKEWGCRNVTTHEPILIIQRIISFRIKNKNIIFHTVKDMNLSPLVCFTNITLSLTIEQSNLATQILSRKKRTISDLKFFSDSWYLIPKVPRGGEIFYPGQTINIQWSYLNIDETNRLKIILNRKRFGLNSQISQLNTYINIKNISFAIPLLLNISSHDEYYFEFNFYHKFSSYKKTSEIFYITREPLIIPGSLPLENDIYFPGDSIKILWESINFEKTSKIIVRFRRIEISIDPILDMFSVLATTNNYIYNIMLSLNRSDNDKYYYFEFDYCTFSTSTNCKTKTNKFLVPTRPYIHVTYPVGDNWFLPLEKLNLKWINANFDNKNDLLIIKLFHYNYLLSDNEIDQFSCLVNSSGSCFYILPDVDSSFSDYYFQFNWCRYWYSTQCTTKSNRFFISKHVIRSWNYDQYRGKALESKELVSTNCTSLCPTQNSKFDYICQMCDEGRSLGIQLTCINCWAIYDYSLIQIDLVRKDNSPALDYLSVRIHSSISVNIDFSVSANYNDRFHGNLFLPSIPIIKPVPFKIANIPFDLSMIFESSIPWVIELDTIENFTAGIDYQLETNLTLIINDKNTRKNFNQILKRNNHPIEGNFQSNIKIDLAYRPVFKLIITILTIELSTEGFLIFEAKWNYPPFDSLQKSTFNWYKEKISAIHLSIPPDACISPHFIRYHTMIGIRKSKISFLIYTIDALNKYFNKSKMFYSTPSLFDLGPFELSSGCIYKAQRNKDISQKIFFVLNRQFNQTNDSLDLYLSKSIVSDLSYALNVSSIRFYYNSSFGIKHNQMTVVIIIVLPSSSNFTVDLTVFKLIEILKIQEKDIHSPLYSGSITRFTNADDTRKANRRK</sequence>
<dbReference type="AlphaFoldDB" id="A0A813UQC5"/>
<evidence type="ECO:0000313" key="2">
    <source>
        <dbReference type="EMBL" id="CAF4035545.1"/>
    </source>
</evidence>
<proteinExistence type="predicted"/>
<dbReference type="EMBL" id="CAJOBE010007419">
    <property type="protein sequence ID" value="CAF4035545.1"/>
    <property type="molecule type" value="Genomic_DNA"/>
</dbReference>
<protein>
    <submittedName>
        <fullName evidence="1">Uncharacterized protein</fullName>
    </submittedName>
</protein>
<evidence type="ECO:0000313" key="1">
    <source>
        <dbReference type="EMBL" id="CAF0833191.1"/>
    </source>
</evidence>
<dbReference type="EMBL" id="CAJNOU010000048">
    <property type="protein sequence ID" value="CAF0833191.1"/>
    <property type="molecule type" value="Genomic_DNA"/>
</dbReference>
<reference evidence="1" key="1">
    <citation type="submission" date="2021-02" db="EMBL/GenBank/DDBJ databases">
        <authorList>
            <person name="Nowell W R."/>
        </authorList>
    </citation>
    <scope>NUCLEOTIDE SEQUENCE</scope>
</reference>
<name>A0A813UQC5_9BILA</name>
<comment type="caution">
    <text evidence="1">The sequence shown here is derived from an EMBL/GenBank/DDBJ whole genome shotgun (WGS) entry which is preliminary data.</text>
</comment>
<dbReference type="Proteomes" id="UP000663889">
    <property type="component" value="Unassembled WGS sequence"/>
</dbReference>
<dbReference type="Proteomes" id="UP000663874">
    <property type="component" value="Unassembled WGS sequence"/>
</dbReference>
<accession>A0A813UQC5</accession>
<evidence type="ECO:0000313" key="3">
    <source>
        <dbReference type="Proteomes" id="UP000663889"/>
    </source>
</evidence>
<organism evidence="1 3">
    <name type="scientific">Rotaria sordida</name>
    <dbReference type="NCBI Taxonomy" id="392033"/>
    <lineage>
        <taxon>Eukaryota</taxon>
        <taxon>Metazoa</taxon>
        <taxon>Spiralia</taxon>
        <taxon>Gnathifera</taxon>
        <taxon>Rotifera</taxon>
        <taxon>Eurotatoria</taxon>
        <taxon>Bdelloidea</taxon>
        <taxon>Philodinida</taxon>
        <taxon>Philodinidae</taxon>
        <taxon>Rotaria</taxon>
    </lineage>
</organism>